<evidence type="ECO:0000313" key="2">
    <source>
        <dbReference type="WBParaSite" id="PS1159_v2.g9514.t1"/>
    </source>
</evidence>
<reference evidence="2" key="1">
    <citation type="submission" date="2022-11" db="UniProtKB">
        <authorList>
            <consortium name="WormBaseParasite"/>
        </authorList>
    </citation>
    <scope>IDENTIFICATION</scope>
</reference>
<dbReference type="Proteomes" id="UP000887580">
    <property type="component" value="Unplaced"/>
</dbReference>
<proteinExistence type="predicted"/>
<dbReference type="WBParaSite" id="PS1159_v2.g9514.t1">
    <property type="protein sequence ID" value="PS1159_v2.g9514.t1"/>
    <property type="gene ID" value="PS1159_v2.g9514"/>
</dbReference>
<name>A0AC35GWP3_9BILA</name>
<accession>A0AC35GWP3</accession>
<sequence length="356" mass="40967">MPAEIARREDFVTADDGFISVEVLTGPNWSVYSLDKKGALFVEMPKPISSYSIEKCPFIYPHLFEDAIRVAEIDLKTYFKIGDELERDYKPPKCLFFTNTARSASTLFGSMLHHEGHSTVISEHPALSTIAYKFCQGYFSEKEVAELLNPTVKLLRKNFPGDHLLVFKTRSTEAFLVPFLAKQFPEMQHIFMFRKNGLESVERMMSRGGSIFLVICYIYFYFPKFTTFFVSLIWETFRELKPKSHKEVAMIVYAEPYSNYKKNKDLYDFPIVWQDELIATPEKVLAPIFDKLGIPASCLPSAFDRMNYDSQDGTYLSQKLLKAFSATEITPELKEKILAYAKHFQMESSVLGFGDN</sequence>
<organism evidence="1 2">
    <name type="scientific">Panagrolaimus sp. PS1159</name>
    <dbReference type="NCBI Taxonomy" id="55785"/>
    <lineage>
        <taxon>Eukaryota</taxon>
        <taxon>Metazoa</taxon>
        <taxon>Ecdysozoa</taxon>
        <taxon>Nematoda</taxon>
        <taxon>Chromadorea</taxon>
        <taxon>Rhabditida</taxon>
        <taxon>Tylenchina</taxon>
        <taxon>Panagrolaimomorpha</taxon>
        <taxon>Panagrolaimoidea</taxon>
        <taxon>Panagrolaimidae</taxon>
        <taxon>Panagrolaimus</taxon>
    </lineage>
</organism>
<evidence type="ECO:0000313" key="1">
    <source>
        <dbReference type="Proteomes" id="UP000887580"/>
    </source>
</evidence>
<protein>
    <submittedName>
        <fullName evidence="2">Uncharacterized protein</fullName>
    </submittedName>
</protein>